<feature type="chain" id="PRO_5045399466" evidence="1">
    <location>
        <begin position="17"/>
        <end position="195"/>
    </location>
</feature>
<dbReference type="EMBL" id="BAABRI010000013">
    <property type="protein sequence ID" value="GAA5483244.1"/>
    <property type="molecule type" value="Genomic_DNA"/>
</dbReference>
<proteinExistence type="predicted"/>
<keyword evidence="3" id="KW-1185">Reference proteome</keyword>
<protein>
    <submittedName>
        <fullName evidence="2">Uncharacterized protein</fullName>
    </submittedName>
</protein>
<dbReference type="RefSeq" id="WP_353567361.1">
    <property type="nucleotide sequence ID" value="NZ_BAABRI010000013.1"/>
</dbReference>
<comment type="caution">
    <text evidence="2">The sequence shown here is derived from an EMBL/GenBank/DDBJ whole genome shotgun (WGS) entry which is preliminary data.</text>
</comment>
<gene>
    <name evidence="2" type="ORF">Hsar01_02473</name>
</gene>
<dbReference type="Proteomes" id="UP001476282">
    <property type="component" value="Unassembled WGS sequence"/>
</dbReference>
<evidence type="ECO:0000313" key="3">
    <source>
        <dbReference type="Proteomes" id="UP001476282"/>
    </source>
</evidence>
<name>A0ABP9UV59_9BACT</name>
<feature type="signal peptide" evidence="1">
    <location>
        <begin position="1"/>
        <end position="16"/>
    </location>
</feature>
<keyword evidence="1" id="KW-0732">Signal</keyword>
<organism evidence="2 3">
    <name type="scientific">Haloferula sargassicola</name>
    <dbReference type="NCBI Taxonomy" id="490096"/>
    <lineage>
        <taxon>Bacteria</taxon>
        <taxon>Pseudomonadati</taxon>
        <taxon>Verrucomicrobiota</taxon>
        <taxon>Verrucomicrobiia</taxon>
        <taxon>Verrucomicrobiales</taxon>
        <taxon>Verrucomicrobiaceae</taxon>
        <taxon>Haloferula</taxon>
    </lineage>
</organism>
<sequence length="195" mass="21690">MIAKILCLFVASIALASAEVEDRIAQIRKWYAAIDDGKPVSEKTLKFEQEGDPFSGTVSIRHFPDGLAAVTVDYVAGDHGGGTDHYYFRNGDVFFIYLVGQSWRFAEGGTPDKPVTEDTRREDRYYYDEEGKCVRHLSRAATSKDPDALPTILSQKKQEDVPPDVEAEFHAGRAKPLLNAATAQEVLEIYLEQGC</sequence>
<accession>A0ABP9UV59</accession>
<reference evidence="2 3" key="1">
    <citation type="submission" date="2024-02" db="EMBL/GenBank/DDBJ databases">
        <title>Haloferula sargassicola NBRC 104335.</title>
        <authorList>
            <person name="Ichikawa N."/>
            <person name="Katano-Makiyama Y."/>
            <person name="Hidaka K."/>
        </authorList>
    </citation>
    <scope>NUCLEOTIDE SEQUENCE [LARGE SCALE GENOMIC DNA]</scope>
    <source>
        <strain evidence="2 3">NBRC 104335</strain>
    </source>
</reference>
<evidence type="ECO:0000313" key="2">
    <source>
        <dbReference type="EMBL" id="GAA5483244.1"/>
    </source>
</evidence>
<evidence type="ECO:0000256" key="1">
    <source>
        <dbReference type="SAM" id="SignalP"/>
    </source>
</evidence>